<dbReference type="InterPro" id="IPR008528">
    <property type="entry name" value="unc-13_homologue"/>
</dbReference>
<dbReference type="InterPro" id="IPR027417">
    <property type="entry name" value="P-loop_NTPase"/>
</dbReference>
<proteinExistence type="predicted"/>
<dbReference type="PROSITE" id="PS51192">
    <property type="entry name" value="HELICASE_ATP_BIND_1"/>
    <property type="match status" value="1"/>
</dbReference>
<dbReference type="PANTHER" id="PTHR31280">
    <property type="entry name" value="PROTEIN UNC-13 HOMOLOG"/>
    <property type="match status" value="1"/>
</dbReference>
<evidence type="ECO:0000256" key="3">
    <source>
        <dbReference type="ARBA" id="ARBA00022801"/>
    </source>
</evidence>
<dbReference type="GO" id="GO:0003676">
    <property type="term" value="F:nucleic acid binding"/>
    <property type="evidence" value="ECO:0007669"/>
    <property type="project" value="InterPro"/>
</dbReference>
<accession>A0A484LRA2</accession>
<dbReference type="PANTHER" id="PTHR31280:SF3">
    <property type="entry name" value="DNA TOPOISOMERASE 4 SUBUNIT B (DUF810)"/>
    <property type="match status" value="1"/>
</dbReference>
<evidence type="ECO:0000256" key="5">
    <source>
        <dbReference type="ARBA" id="ARBA00022840"/>
    </source>
</evidence>
<feature type="domain" description="Helicase C-terminal" evidence="9">
    <location>
        <begin position="1521"/>
        <end position="1665"/>
    </location>
</feature>
<dbReference type="SMART" id="SM00490">
    <property type="entry name" value="HELICc"/>
    <property type="match status" value="1"/>
</dbReference>
<feature type="region of interest" description="Disordered" evidence="7">
    <location>
        <begin position="123"/>
        <end position="149"/>
    </location>
</feature>
<organism evidence="13 14">
    <name type="scientific">Cuscuta campestris</name>
    <dbReference type="NCBI Taxonomy" id="132261"/>
    <lineage>
        <taxon>Eukaryota</taxon>
        <taxon>Viridiplantae</taxon>
        <taxon>Streptophyta</taxon>
        <taxon>Embryophyta</taxon>
        <taxon>Tracheophyta</taxon>
        <taxon>Spermatophyta</taxon>
        <taxon>Magnoliopsida</taxon>
        <taxon>eudicotyledons</taxon>
        <taxon>Gunneridae</taxon>
        <taxon>Pentapetalae</taxon>
        <taxon>asterids</taxon>
        <taxon>lamiids</taxon>
        <taxon>Solanales</taxon>
        <taxon>Convolvulaceae</taxon>
        <taxon>Cuscuteae</taxon>
        <taxon>Cuscuta</taxon>
        <taxon>Cuscuta subgen. Grammica</taxon>
        <taxon>Cuscuta sect. Cleistogrammica</taxon>
    </lineage>
</organism>
<evidence type="ECO:0000256" key="7">
    <source>
        <dbReference type="SAM" id="MobiDB-lite"/>
    </source>
</evidence>
<feature type="domain" description="Helicase ATP-binding" evidence="8">
    <location>
        <begin position="1271"/>
        <end position="1468"/>
    </location>
</feature>
<dbReference type="InterPro" id="IPR001650">
    <property type="entry name" value="Helicase_C-like"/>
</dbReference>
<dbReference type="Pfam" id="PF00271">
    <property type="entry name" value="Helicase_C"/>
    <property type="match status" value="1"/>
</dbReference>
<dbReference type="Gene3D" id="3.40.50.300">
    <property type="entry name" value="P-loop containing nucleotide triphosphate hydrolases"/>
    <property type="match status" value="2"/>
</dbReference>
<evidence type="ECO:0000259" key="11">
    <source>
        <dbReference type="PROSITE" id="PS51258"/>
    </source>
</evidence>
<dbReference type="GO" id="GO:0016787">
    <property type="term" value="F:hydrolase activity"/>
    <property type="evidence" value="ECO:0007669"/>
    <property type="project" value="UniProtKB-KW"/>
</dbReference>
<dbReference type="CDD" id="cd00268">
    <property type="entry name" value="DEADc"/>
    <property type="match status" value="1"/>
</dbReference>
<dbReference type="InterPro" id="IPR044742">
    <property type="entry name" value="DEAD/DEAH_RhlB"/>
</dbReference>
<evidence type="ECO:0000259" key="10">
    <source>
        <dbReference type="PROSITE" id="PS51195"/>
    </source>
</evidence>
<dbReference type="Proteomes" id="UP000595140">
    <property type="component" value="Unassembled WGS sequence"/>
</dbReference>
<dbReference type="PROSITE" id="PS51259">
    <property type="entry name" value="MHD2"/>
    <property type="match status" value="1"/>
</dbReference>
<keyword evidence="4" id="KW-0347">Helicase</keyword>
<gene>
    <name evidence="13" type="ORF">CCAM_LOCUS20543</name>
</gene>
<dbReference type="OrthoDB" id="2015333at2759"/>
<dbReference type="Pfam" id="PF25761">
    <property type="entry name" value="TPR_PATROL1"/>
    <property type="match status" value="1"/>
</dbReference>
<protein>
    <submittedName>
        <fullName evidence="13">Uncharacterized protein</fullName>
    </submittedName>
</protein>
<dbReference type="Gene3D" id="1.10.357.50">
    <property type="match status" value="1"/>
</dbReference>
<reference evidence="13 14" key="1">
    <citation type="submission" date="2018-04" db="EMBL/GenBank/DDBJ databases">
        <authorList>
            <person name="Vogel A."/>
        </authorList>
    </citation>
    <scope>NUCLEOTIDE SEQUENCE [LARGE SCALE GENOMIC DNA]</scope>
</reference>
<dbReference type="InterPro" id="IPR011545">
    <property type="entry name" value="DEAD/DEAH_box_helicase_dom"/>
</dbReference>
<dbReference type="EMBL" id="OOIL02001845">
    <property type="protein sequence ID" value="VFQ78767.1"/>
    <property type="molecule type" value="Genomic_DNA"/>
</dbReference>
<feature type="short sequence motif" description="Q motif" evidence="6">
    <location>
        <begin position="1240"/>
        <end position="1268"/>
    </location>
</feature>
<feature type="region of interest" description="Disordered" evidence="7">
    <location>
        <begin position="1091"/>
        <end position="1116"/>
    </location>
</feature>
<dbReference type="GO" id="GO:0009536">
    <property type="term" value="C:plastid"/>
    <property type="evidence" value="ECO:0007669"/>
    <property type="project" value="UniProtKB-SubCell"/>
</dbReference>
<sequence length="1670" mass="187079">MDGASLLQRYRRDRRKLLEFLLSSGLIKEIRTPAGSSTVSNLNLDALSIDYVLECIQSSRVVDVSVASKRYREELQQPITMQSHFGDSYFLLSGAETAGSPPRRIPPPVVAYNYNNHTFSDSDLPSSRSGFENELKHAHPGPTKSLPRNHVHIPKIGLPTLQTGLLDDDLRESAYEIFLACLVFSRKMELHLNENRKKNSRFLAGLKNKRVKRHPMPDSFDRPSELIDIFRSQMQISEAMDSLIRQCLAAVAAGRAREQIDVPQIILGLLNGMLKSDFPNEKSYILWKSRQADILEELLSSAEYVNDKKQSVDILIDRIRNPEDWDTRMSPSERFEVLSAISHIALTLSSMPPKYGILGESYYWSAGYQLNIRIYEKLLVGLFDILEDDHLIEEAGEILNLLKSSWSMLGITQKLHNVIHAWVLFQQKPSLLNEVMSMALMVGAYSFESCDKNKFTGFEALDSTRYRKVKDYVESSIEAVSKRVTDSIGHRIDKTHPLTVLASELKFISEKEMAVFYPILQQFCPEVGIVSALKLHKIYGERLGPFLNDVSCLSEGVREVLTAAVLLEDCLFELYSLEKRQSAHYSAHTNEFEYYKIGEVARPVILDWVIAQHARILEWTGRAFDLEDWEPLSHQQKQAASVVEVFRITEETVDQLFQMKLPVDITHLQALLSIIFHTLDAYLQKMVSQLVDKRDLYPPVPPLTRFKGTTFPVIKRKLAEAVVLDDEVHNKLNQLTISKLCVRLNTLQYIQRQITTLEDGIRRSWSTIRVIEDKICSEGNPPELSDGSSDMRDESMDELFVATFDCIRDSAANAIRKTCDFLGTRVVFWDLREAFVFHLYHGSVEGARLENVLPQFDNILNDVCGLIDDDLRDLVVSRIYKSSLEGYIWVLLDGGPSRAFSNSDVSMMEEDLRMLIDLFVADGEGLPRSLVTEEAKAVQQIISLFSLQADSVIRLLMTSSQHMTAGHYVHQNDFRNTGDAQTLMRVLCHMKDAEASKFLKMHYNLPASSEYEENTREESVSGSPLIADLIKRSASLRLSDRGSSSFRSIKKKFHEATSDLRHVAWRLYLTFPLPKTTLYFKLILGSSHSDNSTIHRSPPPQAAKAEHSTVKGSNPTIPEAMPSLYATRAIQIFGDSLSLRNLSWRLSRVSPLNDRVRFLSDCGPLTLASLGLKNRVEGRKAKNKLVQKGVSTTEVPKVFSGVPRDPKGNLKKKINSGRSIGVKDTKSVDTGEGAAPFAAKSFSDLGLPPLLIERLEKEGFKDPTDVQAAAVPTILENHDVVIQSYTGSGKTLAYLLPILSNVFFPINGEKASSSRADIKAVIVAPSRELGMQIVREAEKLLGPDRKMVQQLVGGANRSRQEEALKKNKPSVVIGTPGRIAEISASGKLHTHGCRYLVLDEVDELLAFNFREDMQRILDHVGTTKSGPHGSSSLLVKNQASRQTIMVSATVPFSVIRAAQSWGRDPLLVQANSVLPLHSMPPPLALQPSNSLQAPQPAAVLTLPPNLNHYYCVTRIQHKVDMLRRCVHALEGKSVIAFMNHTKQLKDTVHKLEARGMKAAELHGDLSKLARSTVLKSFKSGDVRVLVTSELSARGLDVPECDLVVNLELPTDSVHYAHRAGRAGRLGRRGNVVNICEEPEVFVVKKIQKQLSIAIQSCEFAEGKLAITEED</sequence>
<evidence type="ECO:0000259" key="9">
    <source>
        <dbReference type="PROSITE" id="PS51194"/>
    </source>
</evidence>
<keyword evidence="14" id="KW-1185">Reference proteome</keyword>
<dbReference type="SUPFAM" id="SSF52540">
    <property type="entry name" value="P-loop containing nucleoside triphosphate hydrolases"/>
    <property type="match status" value="1"/>
</dbReference>
<feature type="domain" description="MHD2" evidence="12">
    <location>
        <begin position="846"/>
        <end position="956"/>
    </location>
</feature>
<dbReference type="GO" id="GO:0005524">
    <property type="term" value="F:ATP binding"/>
    <property type="evidence" value="ECO:0007669"/>
    <property type="project" value="UniProtKB-KW"/>
</dbReference>
<feature type="domain" description="DEAD-box RNA helicase Q" evidence="10">
    <location>
        <begin position="1240"/>
        <end position="1268"/>
    </location>
</feature>
<dbReference type="PROSITE" id="PS51258">
    <property type="entry name" value="MHD1"/>
    <property type="match status" value="1"/>
</dbReference>
<dbReference type="Pfam" id="PF00270">
    <property type="entry name" value="DEAD"/>
    <property type="match status" value="1"/>
</dbReference>
<name>A0A484LRA2_9ASTE</name>
<evidence type="ECO:0000256" key="4">
    <source>
        <dbReference type="ARBA" id="ARBA00022806"/>
    </source>
</evidence>
<evidence type="ECO:0000313" key="13">
    <source>
        <dbReference type="EMBL" id="VFQ78767.1"/>
    </source>
</evidence>
<evidence type="ECO:0000256" key="6">
    <source>
        <dbReference type="PROSITE-ProRule" id="PRU00552"/>
    </source>
</evidence>
<keyword evidence="3" id="KW-0378">Hydrolase</keyword>
<dbReference type="GO" id="GO:0003724">
    <property type="term" value="F:RNA helicase activity"/>
    <property type="evidence" value="ECO:0007669"/>
    <property type="project" value="InterPro"/>
</dbReference>
<evidence type="ECO:0000259" key="12">
    <source>
        <dbReference type="PROSITE" id="PS51259"/>
    </source>
</evidence>
<evidence type="ECO:0000256" key="1">
    <source>
        <dbReference type="ARBA" id="ARBA00004474"/>
    </source>
</evidence>
<dbReference type="InterPro" id="IPR014014">
    <property type="entry name" value="RNA_helicase_DEAD_Q_motif"/>
</dbReference>
<evidence type="ECO:0000313" key="14">
    <source>
        <dbReference type="Proteomes" id="UP000595140"/>
    </source>
</evidence>
<dbReference type="InterPro" id="IPR057984">
    <property type="entry name" value="PATROL1_C"/>
</dbReference>
<dbReference type="InterPro" id="IPR014770">
    <property type="entry name" value="Munc13_1"/>
</dbReference>
<dbReference type="InterPro" id="IPR014001">
    <property type="entry name" value="Helicase_ATP-bd"/>
</dbReference>
<evidence type="ECO:0000259" key="8">
    <source>
        <dbReference type="PROSITE" id="PS51192"/>
    </source>
</evidence>
<keyword evidence="5" id="KW-0067">ATP-binding</keyword>
<dbReference type="PROSITE" id="PS51194">
    <property type="entry name" value="HELICASE_CTER"/>
    <property type="match status" value="1"/>
</dbReference>
<evidence type="ECO:0000256" key="2">
    <source>
        <dbReference type="ARBA" id="ARBA00022741"/>
    </source>
</evidence>
<dbReference type="CDD" id="cd18787">
    <property type="entry name" value="SF2_C_DEAD"/>
    <property type="match status" value="1"/>
</dbReference>
<dbReference type="SMART" id="SM00487">
    <property type="entry name" value="DEXDc"/>
    <property type="match status" value="1"/>
</dbReference>
<dbReference type="PROSITE" id="PS51195">
    <property type="entry name" value="Q_MOTIF"/>
    <property type="match status" value="1"/>
</dbReference>
<keyword evidence="2" id="KW-0547">Nucleotide-binding</keyword>
<dbReference type="InterPro" id="IPR014772">
    <property type="entry name" value="Munc13_dom-2"/>
</dbReference>
<comment type="subcellular location">
    <subcellularLocation>
        <location evidence="1">Plastid</location>
    </subcellularLocation>
</comment>
<feature type="domain" description="MHD1" evidence="11">
    <location>
        <begin position="558"/>
        <end position="690"/>
    </location>
</feature>